<dbReference type="InterPro" id="IPR036866">
    <property type="entry name" value="RibonucZ/Hydroxyglut_hydro"/>
</dbReference>
<dbReference type="InterPro" id="IPR001279">
    <property type="entry name" value="Metallo-B-lactamas"/>
</dbReference>
<dbReference type="Proteomes" id="UP001138802">
    <property type="component" value="Unassembled WGS sequence"/>
</dbReference>
<dbReference type="AlphaFoldDB" id="A0A9X0WKJ8"/>
<organism evidence="3 4">
    <name type="scientific">Thiocapsa imhoffii</name>
    <dbReference type="NCBI Taxonomy" id="382777"/>
    <lineage>
        <taxon>Bacteria</taxon>
        <taxon>Pseudomonadati</taxon>
        <taxon>Pseudomonadota</taxon>
        <taxon>Gammaproteobacteria</taxon>
        <taxon>Chromatiales</taxon>
        <taxon>Chromatiaceae</taxon>
        <taxon>Thiocapsa</taxon>
    </lineage>
</organism>
<dbReference type="GO" id="GO:0017001">
    <property type="term" value="P:antibiotic catabolic process"/>
    <property type="evidence" value="ECO:0007669"/>
    <property type="project" value="UniProtKB-ARBA"/>
</dbReference>
<keyword evidence="4" id="KW-1185">Reference proteome</keyword>
<dbReference type="CDD" id="cd16282">
    <property type="entry name" value="metallo-hydrolase-like_MBL-fold"/>
    <property type="match status" value="1"/>
</dbReference>
<sequence length="286" mass="31874">MQTQAVAKDVYALVGPTQNRTYDNYAINANLGFIVTHEGVVLIDSGATVQSGPLIEQAVAAVTAQPIRWVVNLGSQDHRWLGNAYFAERGAQIIALARTVETQGAYADSHLVRLRETLGDRLEGTLPLSAPEPIEADRAALDLGGVSMELLWLGDAHYVGDALLWLPESSVLFAGDLVYLDRILGVWPHSRIRDWRDTFDAMEELQPKVVVPGHGAPGDLAKAKRDTGDYLDWLVREVEGALDNWEPIDETVERLADAPEFEHLEHFDDWNRRNLNQTYLQLEAER</sequence>
<dbReference type="Gene3D" id="3.60.15.10">
    <property type="entry name" value="Ribonuclease Z/Hydroxyacylglutathione hydrolase-like"/>
    <property type="match status" value="1"/>
</dbReference>
<gene>
    <name evidence="3" type="ORF">CKO25_16465</name>
</gene>
<name>A0A9X0WKJ8_9GAMM</name>
<reference evidence="3 4" key="1">
    <citation type="journal article" date="2020" name="Microorganisms">
        <title>Osmotic Adaptation and Compatible Solute Biosynthesis of Phototrophic Bacteria as Revealed from Genome Analyses.</title>
        <authorList>
            <person name="Imhoff J.F."/>
            <person name="Rahn T."/>
            <person name="Kunzel S."/>
            <person name="Keller A."/>
            <person name="Neulinger S.C."/>
        </authorList>
    </citation>
    <scope>NUCLEOTIDE SEQUENCE [LARGE SCALE GENOMIC DNA]</scope>
    <source>
        <strain evidence="3 4">DSM 21303</strain>
    </source>
</reference>
<evidence type="ECO:0000313" key="4">
    <source>
        <dbReference type="Proteomes" id="UP001138802"/>
    </source>
</evidence>
<proteinExistence type="inferred from homology"/>
<evidence type="ECO:0000256" key="1">
    <source>
        <dbReference type="ARBA" id="ARBA00005250"/>
    </source>
</evidence>
<dbReference type="EMBL" id="NRSD01000021">
    <property type="protein sequence ID" value="MBK1646210.1"/>
    <property type="molecule type" value="Genomic_DNA"/>
</dbReference>
<dbReference type="SUPFAM" id="SSF56281">
    <property type="entry name" value="Metallo-hydrolase/oxidoreductase"/>
    <property type="match status" value="1"/>
</dbReference>
<dbReference type="SMART" id="SM00849">
    <property type="entry name" value="Lactamase_B"/>
    <property type="match status" value="1"/>
</dbReference>
<dbReference type="PANTHER" id="PTHR42951:SF4">
    <property type="entry name" value="ACYL-COENZYME A THIOESTERASE MBLAC2"/>
    <property type="match status" value="1"/>
</dbReference>
<comment type="similarity">
    <text evidence="1">Belongs to the metallo-beta-lactamase superfamily. Class-B beta-lactamase family.</text>
</comment>
<evidence type="ECO:0000259" key="2">
    <source>
        <dbReference type="SMART" id="SM00849"/>
    </source>
</evidence>
<feature type="domain" description="Metallo-beta-lactamase" evidence="2">
    <location>
        <begin position="28"/>
        <end position="214"/>
    </location>
</feature>
<accession>A0A9X0WKJ8</accession>
<dbReference type="InterPro" id="IPR050855">
    <property type="entry name" value="NDM-1-like"/>
</dbReference>
<evidence type="ECO:0000313" key="3">
    <source>
        <dbReference type="EMBL" id="MBK1646210.1"/>
    </source>
</evidence>
<dbReference type="PANTHER" id="PTHR42951">
    <property type="entry name" value="METALLO-BETA-LACTAMASE DOMAIN-CONTAINING"/>
    <property type="match status" value="1"/>
</dbReference>
<protein>
    <submittedName>
        <fullName evidence="3">MBL fold metallo-hydrolase</fullName>
    </submittedName>
</protein>
<comment type="caution">
    <text evidence="3">The sequence shown here is derived from an EMBL/GenBank/DDBJ whole genome shotgun (WGS) entry which is preliminary data.</text>
</comment>
<dbReference type="Pfam" id="PF00753">
    <property type="entry name" value="Lactamase_B"/>
    <property type="match status" value="1"/>
</dbReference>